<dbReference type="Pfam" id="PF12838">
    <property type="entry name" value="Fer4_7"/>
    <property type="match status" value="1"/>
</dbReference>
<evidence type="ECO:0000256" key="6">
    <source>
        <dbReference type="ARBA" id="ARBA00023004"/>
    </source>
</evidence>
<dbReference type="GO" id="GO:0009060">
    <property type="term" value="P:aerobic respiration"/>
    <property type="evidence" value="ECO:0007669"/>
    <property type="project" value="TreeGrafter"/>
</dbReference>
<dbReference type="NCBIfam" id="NF004537">
    <property type="entry name" value="PRK05888.1-3"/>
    <property type="match status" value="1"/>
</dbReference>
<dbReference type="Gene3D" id="3.30.70.3270">
    <property type="match status" value="1"/>
</dbReference>
<name>A0A1I6MA12_9BACT</name>
<feature type="binding site" evidence="8">
    <location>
        <position position="62"/>
    </location>
    <ligand>
        <name>[4Fe-4S] cluster</name>
        <dbReference type="ChEBI" id="CHEBI:49883"/>
        <label>1</label>
    </ligand>
</feature>
<keyword evidence="4" id="KW-0677">Repeat</keyword>
<comment type="subcellular location">
    <subcellularLocation>
        <location evidence="8">Cell membrane</location>
        <topology evidence="8">Peripheral membrane protein</topology>
    </subcellularLocation>
</comment>
<keyword evidence="2 8" id="KW-0004">4Fe-4S</keyword>
<keyword evidence="8" id="KW-0472">Membrane</keyword>
<gene>
    <name evidence="8" type="primary">nuoI</name>
    <name evidence="10" type="ORF">SAMN05421771_2153</name>
</gene>
<dbReference type="Proteomes" id="UP000199024">
    <property type="component" value="Unassembled WGS sequence"/>
</dbReference>
<comment type="catalytic activity">
    <reaction evidence="8">
        <text>a quinone + NADH + 5 H(+)(in) = a quinol + NAD(+) + 4 H(+)(out)</text>
        <dbReference type="Rhea" id="RHEA:57888"/>
        <dbReference type="ChEBI" id="CHEBI:15378"/>
        <dbReference type="ChEBI" id="CHEBI:24646"/>
        <dbReference type="ChEBI" id="CHEBI:57540"/>
        <dbReference type="ChEBI" id="CHEBI:57945"/>
        <dbReference type="ChEBI" id="CHEBI:132124"/>
    </reaction>
</comment>
<keyword evidence="5 8" id="KW-1278">Translocase</keyword>
<evidence type="ECO:0000256" key="2">
    <source>
        <dbReference type="ARBA" id="ARBA00022485"/>
    </source>
</evidence>
<evidence type="ECO:0000256" key="3">
    <source>
        <dbReference type="ARBA" id="ARBA00022723"/>
    </source>
</evidence>
<dbReference type="GO" id="GO:0005886">
    <property type="term" value="C:plasma membrane"/>
    <property type="evidence" value="ECO:0007669"/>
    <property type="project" value="UniProtKB-SubCell"/>
</dbReference>
<dbReference type="InterPro" id="IPR017896">
    <property type="entry name" value="4Fe4S_Fe-S-bd"/>
</dbReference>
<dbReference type="SUPFAM" id="SSF54862">
    <property type="entry name" value="4Fe-4S ferredoxins"/>
    <property type="match status" value="1"/>
</dbReference>
<dbReference type="InterPro" id="IPR010226">
    <property type="entry name" value="NADH_quinone_OxRdtase_chainI"/>
</dbReference>
<feature type="domain" description="4Fe-4S ferredoxin-type" evidence="9">
    <location>
        <begin position="98"/>
        <end position="127"/>
    </location>
</feature>
<dbReference type="EMBL" id="FOZL01000001">
    <property type="protein sequence ID" value="SFS12556.1"/>
    <property type="molecule type" value="Genomic_DNA"/>
</dbReference>
<evidence type="ECO:0000313" key="11">
    <source>
        <dbReference type="Proteomes" id="UP000199024"/>
    </source>
</evidence>
<feature type="binding site" evidence="8">
    <location>
        <position position="107"/>
    </location>
    <ligand>
        <name>[4Fe-4S] cluster</name>
        <dbReference type="ChEBI" id="CHEBI:49883"/>
        <label>2</label>
    </ligand>
</feature>
<dbReference type="PROSITE" id="PS00198">
    <property type="entry name" value="4FE4S_FER_1"/>
    <property type="match status" value="1"/>
</dbReference>
<protein>
    <recommendedName>
        <fullName evidence="8">NADH-quinone oxidoreductase subunit I</fullName>
        <ecNumber evidence="8">7.1.1.-</ecNumber>
    </recommendedName>
    <alternativeName>
        <fullName evidence="8">NADH dehydrogenase I subunit I</fullName>
    </alternativeName>
    <alternativeName>
        <fullName evidence="8">NDH-1 subunit I</fullName>
    </alternativeName>
</protein>
<feature type="binding site" evidence="8">
    <location>
        <position position="117"/>
    </location>
    <ligand>
        <name>[4Fe-4S] cluster</name>
        <dbReference type="ChEBI" id="CHEBI:49883"/>
        <label>1</label>
    </ligand>
</feature>
<proteinExistence type="inferred from homology"/>
<feature type="domain" description="4Fe-4S ferredoxin-type" evidence="9">
    <location>
        <begin position="50"/>
        <end position="82"/>
    </location>
</feature>
<evidence type="ECO:0000259" key="9">
    <source>
        <dbReference type="PROSITE" id="PS51379"/>
    </source>
</evidence>
<keyword evidence="6 8" id="KW-0408">Iron</keyword>
<comment type="function">
    <text evidence="8">NDH-1 shuttles electrons from NADH, via FMN and iron-sulfur (Fe-S) centers, to quinones in the respiratory chain. The immediate electron acceptor for the enzyme in this species is believed to be ubiquinone. Couples the redox reaction to proton translocation (for every two electrons transferred, four hydrogen ions are translocated across the cytoplasmic membrane), and thus conserves the redox energy in a proton gradient.</text>
</comment>
<dbReference type="GO" id="GO:0051539">
    <property type="term" value="F:4 iron, 4 sulfur cluster binding"/>
    <property type="evidence" value="ECO:0007669"/>
    <property type="project" value="UniProtKB-KW"/>
</dbReference>
<feature type="binding site" evidence="8">
    <location>
        <position position="110"/>
    </location>
    <ligand>
        <name>[4Fe-4S] cluster</name>
        <dbReference type="ChEBI" id="CHEBI:49883"/>
        <label>2</label>
    </ligand>
</feature>
<feature type="binding site" evidence="8">
    <location>
        <position position="65"/>
    </location>
    <ligand>
        <name>[4Fe-4S] cluster</name>
        <dbReference type="ChEBI" id="CHEBI:49883"/>
        <label>1</label>
    </ligand>
</feature>
<dbReference type="GO" id="GO:0050136">
    <property type="term" value="F:NADH dehydrogenase (quinone) (non-electrogenic) activity"/>
    <property type="evidence" value="ECO:0007669"/>
    <property type="project" value="UniProtKB-UniRule"/>
</dbReference>
<sequence>MSKIRDVAAIAKGMSITFGQMFQPTEVENYPDGKGPMRGAKFQERFRGKHQLQRDDNGLEKCVACFLCAAACPSNCIYIEAAENTEEVRISSAERYAKVYNIDYNRCIFCGYCVEACPTDAITHGHGFELASLNATTLVMRKEDLLVGIQPAMPLEPGSNRDLADQLR</sequence>
<keyword evidence="11" id="KW-1185">Reference proteome</keyword>
<dbReference type="PANTHER" id="PTHR10849">
    <property type="entry name" value="NADH DEHYDROGENASE UBIQUINONE IRON-SULFUR PROTEIN 8, MITOCHONDRIAL"/>
    <property type="match status" value="1"/>
</dbReference>
<keyword evidence="8" id="KW-0520">NAD</keyword>
<dbReference type="NCBIfam" id="TIGR01971">
    <property type="entry name" value="NuoI"/>
    <property type="match status" value="1"/>
</dbReference>
<dbReference type="EC" id="7.1.1.-" evidence="8"/>
<dbReference type="PANTHER" id="PTHR10849:SF20">
    <property type="entry name" value="NADH DEHYDROGENASE [UBIQUINONE] IRON-SULFUR PROTEIN 8, MITOCHONDRIAL"/>
    <property type="match status" value="1"/>
</dbReference>
<dbReference type="STRING" id="474950.SAMN05421771_2153"/>
<dbReference type="PROSITE" id="PS51379">
    <property type="entry name" value="4FE4S_FER_2"/>
    <property type="match status" value="2"/>
</dbReference>
<dbReference type="GO" id="GO:0005506">
    <property type="term" value="F:iron ion binding"/>
    <property type="evidence" value="ECO:0007669"/>
    <property type="project" value="UniProtKB-UniRule"/>
</dbReference>
<feature type="binding site" evidence="8">
    <location>
        <position position="68"/>
    </location>
    <ligand>
        <name>[4Fe-4S] cluster</name>
        <dbReference type="ChEBI" id="CHEBI:49883"/>
        <label>1</label>
    </ligand>
</feature>
<evidence type="ECO:0000256" key="8">
    <source>
        <dbReference type="HAMAP-Rule" id="MF_01351"/>
    </source>
</evidence>
<keyword evidence="8" id="KW-0874">Quinone</keyword>
<feature type="binding site" evidence="8">
    <location>
        <position position="113"/>
    </location>
    <ligand>
        <name>[4Fe-4S] cluster</name>
        <dbReference type="ChEBI" id="CHEBI:49883"/>
        <label>2</label>
    </ligand>
</feature>
<accession>A0A1I6MA12</accession>
<comment type="similarity">
    <text evidence="1 8">Belongs to the complex I 23 kDa subunit family.</text>
</comment>
<dbReference type="AlphaFoldDB" id="A0A1I6MA12"/>
<dbReference type="InterPro" id="IPR017900">
    <property type="entry name" value="4Fe4S_Fe_S_CS"/>
</dbReference>
<comment type="subunit">
    <text evidence="8">NDH-1 is composed of 14 different subunits. Subunits NuoA, H, J, K, L, M, N constitute the membrane sector of the complex.</text>
</comment>
<dbReference type="RefSeq" id="WP_089839131.1">
    <property type="nucleotide sequence ID" value="NZ_FOZL01000001.1"/>
</dbReference>
<organism evidence="10 11">
    <name type="scientific">Granulicella pectinivorans</name>
    <dbReference type="NCBI Taxonomy" id="474950"/>
    <lineage>
        <taxon>Bacteria</taxon>
        <taxon>Pseudomonadati</taxon>
        <taxon>Acidobacteriota</taxon>
        <taxon>Terriglobia</taxon>
        <taxon>Terriglobales</taxon>
        <taxon>Acidobacteriaceae</taxon>
        <taxon>Granulicella</taxon>
    </lineage>
</organism>
<dbReference type="GO" id="GO:0048038">
    <property type="term" value="F:quinone binding"/>
    <property type="evidence" value="ECO:0007669"/>
    <property type="project" value="UniProtKB-KW"/>
</dbReference>
<keyword evidence="3 8" id="KW-0479">Metal-binding</keyword>
<reference evidence="10 11" key="1">
    <citation type="submission" date="2016-10" db="EMBL/GenBank/DDBJ databases">
        <authorList>
            <person name="de Groot N.N."/>
        </authorList>
    </citation>
    <scope>NUCLEOTIDE SEQUENCE [LARGE SCALE GENOMIC DNA]</scope>
    <source>
        <strain evidence="10 11">DSM 21001</strain>
    </source>
</reference>
<feature type="binding site" evidence="8">
    <location>
        <position position="72"/>
    </location>
    <ligand>
        <name>[4Fe-4S] cluster</name>
        <dbReference type="ChEBI" id="CHEBI:49883"/>
        <label>2</label>
    </ligand>
</feature>
<keyword evidence="7 8" id="KW-0411">Iron-sulfur</keyword>
<comment type="cofactor">
    <cofactor evidence="8">
        <name>[4Fe-4S] cluster</name>
        <dbReference type="ChEBI" id="CHEBI:49883"/>
    </cofactor>
    <text evidence="8">Binds 2 [4Fe-4S] clusters per subunit.</text>
</comment>
<evidence type="ECO:0000313" key="10">
    <source>
        <dbReference type="EMBL" id="SFS12556.1"/>
    </source>
</evidence>
<evidence type="ECO:0000256" key="5">
    <source>
        <dbReference type="ARBA" id="ARBA00022967"/>
    </source>
</evidence>
<dbReference type="HAMAP" id="MF_01351">
    <property type="entry name" value="NDH1_NuoI"/>
    <property type="match status" value="1"/>
</dbReference>
<dbReference type="OrthoDB" id="9803192at2"/>
<keyword evidence="8" id="KW-1003">Cell membrane</keyword>
<evidence type="ECO:0000256" key="4">
    <source>
        <dbReference type="ARBA" id="ARBA00022737"/>
    </source>
</evidence>
<evidence type="ECO:0000256" key="1">
    <source>
        <dbReference type="ARBA" id="ARBA00010277"/>
    </source>
</evidence>
<evidence type="ECO:0000256" key="7">
    <source>
        <dbReference type="ARBA" id="ARBA00023014"/>
    </source>
</evidence>
<keyword evidence="8" id="KW-0830">Ubiquinone</keyword>